<name>A0ABV7R764_9RHOB</name>
<dbReference type="RefSeq" id="WP_377745109.1">
    <property type="nucleotide sequence ID" value="NZ_JBHRXJ010000010.1"/>
</dbReference>
<evidence type="ECO:0000256" key="1">
    <source>
        <dbReference type="SAM" id="SignalP"/>
    </source>
</evidence>
<keyword evidence="1" id="KW-0732">Signal</keyword>
<gene>
    <name evidence="2" type="ORF">ACFOMH_13735</name>
</gene>
<feature type="signal peptide" evidence="1">
    <location>
        <begin position="1"/>
        <end position="21"/>
    </location>
</feature>
<dbReference type="PROSITE" id="PS51257">
    <property type="entry name" value="PROKAR_LIPOPROTEIN"/>
    <property type="match status" value="1"/>
</dbReference>
<keyword evidence="3" id="KW-1185">Reference proteome</keyword>
<organism evidence="2 3">
    <name type="scientific">Paracoccus mangrovi</name>
    <dbReference type="NCBI Taxonomy" id="1715645"/>
    <lineage>
        <taxon>Bacteria</taxon>
        <taxon>Pseudomonadati</taxon>
        <taxon>Pseudomonadota</taxon>
        <taxon>Alphaproteobacteria</taxon>
        <taxon>Rhodobacterales</taxon>
        <taxon>Paracoccaceae</taxon>
        <taxon>Paracoccus</taxon>
    </lineage>
</organism>
<evidence type="ECO:0000313" key="3">
    <source>
        <dbReference type="Proteomes" id="UP001595721"/>
    </source>
</evidence>
<protein>
    <recommendedName>
        <fullName evidence="4">DUF3750 domain-containing protein</fullName>
    </recommendedName>
</protein>
<evidence type="ECO:0008006" key="4">
    <source>
        <dbReference type="Google" id="ProtNLM"/>
    </source>
</evidence>
<sequence length="206" mass="22281">MRGGTATVAALASVLALTGCAPVPPSVPASAPVTAPGNRLDGYGAAQSVSDAQFRAARPGLRRVGYRNCDGYSVQLLVPRQVARDGGPQWLWWEITPYLAGANSTYRVTVPEDFRNWRTERRVDAGWQVQGRVTATDRRNTPRQLNFSAAEIGASRPVAQDLREAIGLGPDPLSPGSYRVQASDFIVETPSGGRCALRPFWVFDIQ</sequence>
<proteinExistence type="predicted"/>
<comment type="caution">
    <text evidence="2">The sequence shown here is derived from an EMBL/GenBank/DDBJ whole genome shotgun (WGS) entry which is preliminary data.</text>
</comment>
<accession>A0ABV7R764</accession>
<dbReference type="Proteomes" id="UP001595721">
    <property type="component" value="Unassembled WGS sequence"/>
</dbReference>
<dbReference type="EMBL" id="JBHRXJ010000010">
    <property type="protein sequence ID" value="MFC3529237.1"/>
    <property type="molecule type" value="Genomic_DNA"/>
</dbReference>
<evidence type="ECO:0000313" key="2">
    <source>
        <dbReference type="EMBL" id="MFC3529237.1"/>
    </source>
</evidence>
<reference evidence="3" key="1">
    <citation type="journal article" date="2019" name="Int. J. Syst. Evol. Microbiol.">
        <title>The Global Catalogue of Microorganisms (GCM) 10K type strain sequencing project: providing services to taxonomists for standard genome sequencing and annotation.</title>
        <authorList>
            <consortium name="The Broad Institute Genomics Platform"/>
            <consortium name="The Broad Institute Genome Sequencing Center for Infectious Disease"/>
            <person name="Wu L."/>
            <person name="Ma J."/>
        </authorList>
    </citation>
    <scope>NUCLEOTIDE SEQUENCE [LARGE SCALE GENOMIC DNA]</scope>
    <source>
        <strain evidence="3">KCTC 42899</strain>
    </source>
</reference>
<feature type="chain" id="PRO_5046791348" description="DUF3750 domain-containing protein" evidence="1">
    <location>
        <begin position="22"/>
        <end position="206"/>
    </location>
</feature>